<organism evidence="6 7">
    <name type="scientific">Desulfatibacillum alkenivorans DSM 16219</name>
    <dbReference type="NCBI Taxonomy" id="1121393"/>
    <lineage>
        <taxon>Bacteria</taxon>
        <taxon>Pseudomonadati</taxon>
        <taxon>Thermodesulfobacteriota</taxon>
        <taxon>Desulfobacteria</taxon>
        <taxon>Desulfobacterales</taxon>
        <taxon>Desulfatibacillaceae</taxon>
        <taxon>Desulfatibacillum</taxon>
    </lineage>
</organism>
<dbReference type="RefSeq" id="WP_073475772.1">
    <property type="nucleotide sequence ID" value="NZ_FQZU01000011.1"/>
</dbReference>
<feature type="region of interest" description="Disordered" evidence="4">
    <location>
        <begin position="199"/>
        <end position="220"/>
    </location>
</feature>
<dbReference type="CDD" id="cd07988">
    <property type="entry name" value="LPLAT_ABO13168-like"/>
    <property type="match status" value="1"/>
</dbReference>
<name>A0A1M6LTR0_9BACT</name>
<evidence type="ECO:0000313" key="6">
    <source>
        <dbReference type="EMBL" id="SHJ74520.1"/>
    </source>
</evidence>
<keyword evidence="7" id="KW-1185">Reference proteome</keyword>
<dbReference type="InterPro" id="IPR002123">
    <property type="entry name" value="Plipid/glycerol_acylTrfase"/>
</dbReference>
<sequence>MHYTMFDTPILRTIFRWISVAGLWALGWKTEGDPPESPKYVLIAAPHTSNWDLLATLCIAFKYRIKIYWMGKDSLFRFPMGPVLKWLGGIPVVRSRSTNMVERAAAEFSKHDQLVLVIPPEGTRGKVRWWKTGFYYIAHTAKVPIVMGFVDFGRKVGGLGPEFIPTGDIDKDMEEIKGFYKNIKGKRQALFSDQSVSLQRSQKEEIHFKSEEESGVKKAV</sequence>
<reference evidence="7" key="1">
    <citation type="submission" date="2016-11" db="EMBL/GenBank/DDBJ databases">
        <authorList>
            <person name="Varghese N."/>
            <person name="Submissions S."/>
        </authorList>
    </citation>
    <scope>NUCLEOTIDE SEQUENCE [LARGE SCALE GENOMIC DNA]</scope>
    <source>
        <strain evidence="7">DSM 16219</strain>
    </source>
</reference>
<feature type="compositionally biased region" description="Basic and acidic residues" evidence="4">
    <location>
        <begin position="201"/>
        <end position="220"/>
    </location>
</feature>
<dbReference type="OrthoDB" id="9796839at2"/>
<proteinExistence type="predicted"/>
<dbReference type="PANTHER" id="PTHR10434">
    <property type="entry name" value="1-ACYL-SN-GLYCEROL-3-PHOSPHATE ACYLTRANSFERASE"/>
    <property type="match status" value="1"/>
</dbReference>
<evidence type="ECO:0000313" key="7">
    <source>
        <dbReference type="Proteomes" id="UP000183994"/>
    </source>
</evidence>
<comment type="pathway">
    <text evidence="1">Lipid metabolism.</text>
</comment>
<evidence type="ECO:0000256" key="2">
    <source>
        <dbReference type="ARBA" id="ARBA00022679"/>
    </source>
</evidence>
<dbReference type="GO" id="GO:0003841">
    <property type="term" value="F:1-acylglycerol-3-phosphate O-acyltransferase activity"/>
    <property type="evidence" value="ECO:0007669"/>
    <property type="project" value="TreeGrafter"/>
</dbReference>
<dbReference type="STRING" id="1121393.SAMN02745216_02182"/>
<dbReference type="Pfam" id="PF01553">
    <property type="entry name" value="Acyltransferase"/>
    <property type="match status" value="1"/>
</dbReference>
<dbReference type="PANTHER" id="PTHR10434:SF9">
    <property type="entry name" value="PHOSPHOLIPID_GLYCEROL ACYLTRANSFERASE DOMAIN-CONTAINING PROTEIN"/>
    <property type="match status" value="1"/>
</dbReference>
<dbReference type="GO" id="GO:0006654">
    <property type="term" value="P:phosphatidic acid biosynthetic process"/>
    <property type="evidence" value="ECO:0007669"/>
    <property type="project" value="TreeGrafter"/>
</dbReference>
<evidence type="ECO:0000256" key="1">
    <source>
        <dbReference type="ARBA" id="ARBA00005189"/>
    </source>
</evidence>
<gene>
    <name evidence="6" type="ORF">SAMN02745216_02182</name>
</gene>
<dbReference type="EMBL" id="FQZU01000011">
    <property type="protein sequence ID" value="SHJ74520.1"/>
    <property type="molecule type" value="Genomic_DNA"/>
</dbReference>
<dbReference type="SUPFAM" id="SSF69593">
    <property type="entry name" value="Glycerol-3-phosphate (1)-acyltransferase"/>
    <property type="match status" value="1"/>
</dbReference>
<dbReference type="Proteomes" id="UP000183994">
    <property type="component" value="Unassembled WGS sequence"/>
</dbReference>
<feature type="domain" description="Phospholipid/glycerol acyltransferase" evidence="5">
    <location>
        <begin position="41"/>
        <end position="150"/>
    </location>
</feature>
<keyword evidence="2 6" id="KW-0808">Transferase</keyword>
<accession>A0A1M6LTR0</accession>
<keyword evidence="3 6" id="KW-0012">Acyltransferase</keyword>
<evidence type="ECO:0000256" key="3">
    <source>
        <dbReference type="ARBA" id="ARBA00023315"/>
    </source>
</evidence>
<dbReference type="AlphaFoldDB" id="A0A1M6LTR0"/>
<protein>
    <submittedName>
        <fullName evidence="6">1-acyl-sn-glycerol-3-phosphate acyltransferases</fullName>
    </submittedName>
</protein>
<dbReference type="SMART" id="SM00563">
    <property type="entry name" value="PlsC"/>
    <property type="match status" value="1"/>
</dbReference>
<evidence type="ECO:0000259" key="5">
    <source>
        <dbReference type="SMART" id="SM00563"/>
    </source>
</evidence>
<evidence type="ECO:0000256" key="4">
    <source>
        <dbReference type="SAM" id="MobiDB-lite"/>
    </source>
</evidence>